<organism evidence="2 3">
    <name type="scientific">Novosphingobium hassiacum</name>
    <dbReference type="NCBI Taxonomy" id="173676"/>
    <lineage>
        <taxon>Bacteria</taxon>
        <taxon>Pseudomonadati</taxon>
        <taxon>Pseudomonadota</taxon>
        <taxon>Alphaproteobacteria</taxon>
        <taxon>Sphingomonadales</taxon>
        <taxon>Sphingomonadaceae</taxon>
        <taxon>Novosphingobium</taxon>
    </lineage>
</organism>
<dbReference type="Proteomes" id="UP000562395">
    <property type="component" value="Unassembled WGS sequence"/>
</dbReference>
<evidence type="ECO:0000313" key="2">
    <source>
        <dbReference type="EMBL" id="MBB3861102.1"/>
    </source>
</evidence>
<evidence type="ECO:0000259" key="1">
    <source>
        <dbReference type="Pfam" id="PF01936"/>
    </source>
</evidence>
<dbReference type="EMBL" id="JACICY010000005">
    <property type="protein sequence ID" value="MBB3861102.1"/>
    <property type="molecule type" value="Genomic_DNA"/>
</dbReference>
<dbReference type="AlphaFoldDB" id="A0A7W5ZXH4"/>
<dbReference type="Pfam" id="PF01936">
    <property type="entry name" value="NYN"/>
    <property type="match status" value="1"/>
</dbReference>
<gene>
    <name evidence="2" type="ORF">GGQ88_002374</name>
</gene>
<comment type="caution">
    <text evidence="2">The sequence shown here is derived from an EMBL/GenBank/DDBJ whole genome shotgun (WGS) entry which is preliminary data.</text>
</comment>
<dbReference type="InterPro" id="IPR021139">
    <property type="entry name" value="NYN"/>
</dbReference>
<dbReference type="RefSeq" id="WP_183613417.1">
    <property type="nucleotide sequence ID" value="NZ_JACICY010000005.1"/>
</dbReference>
<feature type="domain" description="NYN" evidence="1">
    <location>
        <begin position="9"/>
        <end position="142"/>
    </location>
</feature>
<dbReference type="CDD" id="cd11297">
    <property type="entry name" value="PIN_LabA-like_N_1"/>
    <property type="match status" value="1"/>
</dbReference>
<dbReference type="PANTHER" id="PTHR35811:SF1">
    <property type="entry name" value="HTH OST-TYPE DOMAIN-CONTAINING PROTEIN"/>
    <property type="match status" value="1"/>
</dbReference>
<proteinExistence type="predicted"/>
<evidence type="ECO:0000313" key="3">
    <source>
        <dbReference type="Proteomes" id="UP000562395"/>
    </source>
</evidence>
<dbReference type="Gene3D" id="3.40.50.1010">
    <property type="entry name" value="5'-nuclease"/>
    <property type="match status" value="1"/>
</dbReference>
<reference evidence="2 3" key="1">
    <citation type="submission" date="2020-08" db="EMBL/GenBank/DDBJ databases">
        <title>Genomic Encyclopedia of Type Strains, Phase IV (KMG-IV): sequencing the most valuable type-strain genomes for metagenomic binning, comparative biology and taxonomic classification.</title>
        <authorList>
            <person name="Goeker M."/>
        </authorList>
    </citation>
    <scope>NUCLEOTIDE SEQUENCE [LARGE SCALE GENOMIC DNA]</scope>
    <source>
        <strain evidence="2 3">DSM 14552</strain>
    </source>
</reference>
<accession>A0A7W5ZXH4</accession>
<name>A0A7W5ZXH4_9SPHN</name>
<dbReference type="PANTHER" id="PTHR35811">
    <property type="entry name" value="SLR1870 PROTEIN"/>
    <property type="match status" value="1"/>
</dbReference>
<sequence>MSDVLPPRRLALLVDAENMKPEYLRQVLPHVVKLGQPVIQHAYADFSAAVAKPWVEFLRENVMEARQVTPASCGKNAADIALVVDAMDLALRGRCDAVCIVSSDRDFMALTLYLRREGIDVYGFGKAQTDKKYRQSCAKFFEVKDQVAAPVVRAAPVATAAGAEPGTDWAAIRAEIARLGAKQGWSELQTLGCVLGKRGLRAKDFGGANWGQVLSRAEGFELRADDTGRRSVRVVGGDVAA</sequence>
<keyword evidence="3" id="KW-1185">Reference proteome</keyword>
<dbReference type="GO" id="GO:0004540">
    <property type="term" value="F:RNA nuclease activity"/>
    <property type="evidence" value="ECO:0007669"/>
    <property type="project" value="InterPro"/>
</dbReference>
<protein>
    <recommendedName>
        <fullName evidence="1">NYN domain-containing protein</fullName>
    </recommendedName>
</protein>